<dbReference type="EMBL" id="QRAN01000006">
    <property type="protein sequence ID" value="RLQ22483.1"/>
    <property type="molecule type" value="Genomic_DNA"/>
</dbReference>
<feature type="region of interest" description="Disordered" evidence="4">
    <location>
        <begin position="479"/>
        <end position="514"/>
    </location>
</feature>
<proteinExistence type="inferred from homology"/>
<protein>
    <submittedName>
        <fullName evidence="6">Glycogen debranching enzyme GlgX</fullName>
    </submittedName>
</protein>
<comment type="similarity">
    <text evidence="1">Belongs to the glycosyl hydrolase 13 family.</text>
</comment>
<dbReference type="InterPro" id="IPR011837">
    <property type="entry name" value="Glycogen_debranch_GlgX"/>
</dbReference>
<evidence type="ECO:0000256" key="4">
    <source>
        <dbReference type="SAM" id="MobiDB-lite"/>
    </source>
</evidence>
<gene>
    <name evidence="6" type="primary">glgX</name>
    <name evidence="6" type="ORF">DWB85_07645</name>
</gene>
<dbReference type="PANTHER" id="PTHR43002">
    <property type="entry name" value="GLYCOGEN DEBRANCHING ENZYME"/>
    <property type="match status" value="1"/>
</dbReference>
<dbReference type="Pfam" id="PF00128">
    <property type="entry name" value="Alpha-amylase"/>
    <property type="match status" value="1"/>
</dbReference>
<dbReference type="CDD" id="cd02856">
    <property type="entry name" value="E_set_GDE_Isoamylase_N"/>
    <property type="match status" value="1"/>
</dbReference>
<keyword evidence="3" id="KW-0326">Glycosidase</keyword>
<accession>A0A3L7E2B3</accession>
<dbReference type="AlphaFoldDB" id="A0A3L7E2B3"/>
<dbReference type="InterPro" id="IPR006047">
    <property type="entry name" value="GH13_cat_dom"/>
</dbReference>
<dbReference type="InterPro" id="IPR013783">
    <property type="entry name" value="Ig-like_fold"/>
</dbReference>
<dbReference type="InterPro" id="IPR004193">
    <property type="entry name" value="Glyco_hydro_13_N"/>
</dbReference>
<dbReference type="SUPFAM" id="SSF51011">
    <property type="entry name" value="Glycosyl hydrolase domain"/>
    <property type="match status" value="1"/>
</dbReference>
<dbReference type="InterPro" id="IPR017853">
    <property type="entry name" value="GH"/>
</dbReference>
<feature type="domain" description="Glycosyl hydrolase family 13 catalytic" evidence="5">
    <location>
        <begin position="174"/>
        <end position="581"/>
    </location>
</feature>
<organism evidence="6 7">
    <name type="scientific">Seongchinamella sediminis</name>
    <dbReference type="NCBI Taxonomy" id="2283635"/>
    <lineage>
        <taxon>Bacteria</taxon>
        <taxon>Pseudomonadati</taxon>
        <taxon>Pseudomonadota</taxon>
        <taxon>Gammaproteobacteria</taxon>
        <taxon>Cellvibrionales</taxon>
        <taxon>Halieaceae</taxon>
        <taxon>Seongchinamella</taxon>
    </lineage>
</organism>
<evidence type="ECO:0000256" key="1">
    <source>
        <dbReference type="ARBA" id="ARBA00008061"/>
    </source>
</evidence>
<evidence type="ECO:0000256" key="2">
    <source>
        <dbReference type="ARBA" id="ARBA00022801"/>
    </source>
</evidence>
<dbReference type="OrthoDB" id="3236218at2"/>
<comment type="caution">
    <text evidence="6">The sequence shown here is derived from an EMBL/GenBank/DDBJ whole genome shotgun (WGS) entry which is preliminary data.</text>
</comment>
<dbReference type="Proteomes" id="UP000265509">
    <property type="component" value="Unassembled WGS sequence"/>
</dbReference>
<dbReference type="NCBIfam" id="TIGR02100">
    <property type="entry name" value="glgX_debranch"/>
    <property type="match status" value="1"/>
</dbReference>
<dbReference type="SUPFAM" id="SSF51445">
    <property type="entry name" value="(Trans)glycosidases"/>
    <property type="match status" value="1"/>
</dbReference>
<dbReference type="GO" id="GO:0005980">
    <property type="term" value="P:glycogen catabolic process"/>
    <property type="evidence" value="ECO:0007669"/>
    <property type="project" value="InterPro"/>
</dbReference>
<reference evidence="6 7" key="1">
    <citation type="submission" date="2018-07" db="EMBL/GenBank/DDBJ databases">
        <title>Halioglobus sp. genome submission.</title>
        <authorList>
            <person name="Ye M.-Q."/>
            <person name="Du Z.-J."/>
        </authorList>
    </citation>
    <scope>NUCLEOTIDE SEQUENCE [LARGE SCALE GENOMIC DNA]</scope>
    <source>
        <strain evidence="6 7">U0301</strain>
    </source>
</reference>
<dbReference type="InterPro" id="IPR013780">
    <property type="entry name" value="Glyco_hydro_b"/>
</dbReference>
<dbReference type="SMART" id="SM00642">
    <property type="entry name" value="Aamy"/>
    <property type="match status" value="1"/>
</dbReference>
<sequence length="711" mass="80307">MDGVSRLTAAMLRGDFHTLGAHWDGEGVNFALFSANAERVDLCLFDPEGRVEIARHTLPDKTHDIWHGYLPGLAPGALYAYRVHGPYSPQAGHRFNHHKLLLDPYARLLQGAFRWHDAHFGYRRDDPGQDLSFDERDNAGYMPKCVVTAPVSTQGLAAAPARPSIPWHRTVLYETHVRGFTYRHPELPELARGTFAGLGHAEIIAYLKALGVTSIELLPVQAFVDEHFLYEKKLRNYWGYNTLGFFAPHSAYLSDRDVLEFRRMVDDFHAAGLEVILDVVYNHSGESNHLGPTLSFRGIDNASYYRLQAGKARYYVNDTGCGNTLNITHPRVLQLVMDSLRYWSGEMGVDGFRFDLATVLARDEHGFDSQAAFFHALGQDPQLARVKLIAEPWDIGPGGYQLGHFPAPWSEWNDNYRDTVRRFWRQEPGQLPTLARRLHGSSDIFEHAGRRPSASINYVTSHDGFTLRDLVSYRHRHNEANGEKNNDGHRENFSDNFGVEGPSDDPAVETARSRQQRNMLATLLVSQGVPMLLAGDELGRSQQGNNNAYCQDNEINWLDWERLGPEGAELRAFVSRLLWIRRQYPVLSHRHYIHQPAAAGEESIRWLNSDGREMRDEHWQEHHNFLLGYWLTGNDRASVLVVFNNGSEQEQFLLPSLTGAHNESWQCLLDSRFATGEPASPRVAAAQAVAIGERSVAIFSNDGGNGETRKP</sequence>
<keyword evidence="2" id="KW-0378">Hydrolase</keyword>
<evidence type="ECO:0000313" key="6">
    <source>
        <dbReference type="EMBL" id="RLQ22483.1"/>
    </source>
</evidence>
<dbReference type="Gene3D" id="2.60.40.10">
    <property type="entry name" value="Immunoglobulins"/>
    <property type="match status" value="1"/>
</dbReference>
<keyword evidence="7" id="KW-1185">Reference proteome</keyword>
<dbReference type="Gene3D" id="3.20.20.80">
    <property type="entry name" value="Glycosidases"/>
    <property type="match status" value="1"/>
</dbReference>
<dbReference type="InterPro" id="IPR014756">
    <property type="entry name" value="Ig_E-set"/>
</dbReference>
<feature type="compositionally biased region" description="Basic and acidic residues" evidence="4">
    <location>
        <begin position="479"/>
        <end position="493"/>
    </location>
</feature>
<name>A0A3L7E2B3_9GAMM</name>
<dbReference type="Pfam" id="PF02922">
    <property type="entry name" value="CBM_48"/>
    <property type="match status" value="1"/>
</dbReference>
<dbReference type="SUPFAM" id="SSF81296">
    <property type="entry name" value="E set domains"/>
    <property type="match status" value="1"/>
</dbReference>
<evidence type="ECO:0000256" key="3">
    <source>
        <dbReference type="ARBA" id="ARBA00023295"/>
    </source>
</evidence>
<dbReference type="CDD" id="cd11326">
    <property type="entry name" value="AmyAc_Glg_debranch"/>
    <property type="match status" value="1"/>
</dbReference>
<evidence type="ECO:0000259" key="5">
    <source>
        <dbReference type="SMART" id="SM00642"/>
    </source>
</evidence>
<dbReference type="InterPro" id="IPR044505">
    <property type="entry name" value="GlgX_Isoamylase_N_E_set"/>
</dbReference>
<dbReference type="GO" id="GO:0004135">
    <property type="term" value="F:amylo-alpha-1,6-glucosidase activity"/>
    <property type="evidence" value="ECO:0007669"/>
    <property type="project" value="InterPro"/>
</dbReference>
<evidence type="ECO:0000313" key="7">
    <source>
        <dbReference type="Proteomes" id="UP000265509"/>
    </source>
</evidence>
<dbReference type="Gene3D" id="2.60.40.1180">
    <property type="entry name" value="Golgi alpha-mannosidase II"/>
    <property type="match status" value="1"/>
</dbReference>